<evidence type="ECO:0000313" key="9">
    <source>
        <dbReference type="Proteomes" id="UP000697127"/>
    </source>
</evidence>
<feature type="coiled-coil region" evidence="5">
    <location>
        <begin position="62"/>
        <end position="125"/>
    </location>
</feature>
<evidence type="ECO:0000313" key="8">
    <source>
        <dbReference type="EMBL" id="KAG0689006.1"/>
    </source>
</evidence>
<evidence type="ECO:0000256" key="5">
    <source>
        <dbReference type="SAM" id="Coils"/>
    </source>
</evidence>
<protein>
    <submittedName>
        <fullName evidence="8">Exocyst complex component 5</fullName>
    </submittedName>
</protein>
<reference evidence="8" key="1">
    <citation type="submission" date="2020-11" db="EMBL/GenBank/DDBJ databases">
        <title>Kefir isolates.</title>
        <authorList>
            <person name="Marcisauskas S."/>
            <person name="Kim Y."/>
            <person name="Blasche S."/>
        </authorList>
    </citation>
    <scope>NUCLEOTIDE SEQUENCE</scope>
    <source>
        <strain evidence="8">Olga-1</strain>
    </source>
</reference>
<comment type="similarity">
    <text evidence="1">Belongs to the SEC10 family.</text>
</comment>
<name>A0A9P6WL81_9ASCO</name>
<proteinExistence type="inferred from homology"/>
<sequence>MSSGFFDINKVTLESFSSDAVPSEFINKISKLSDDKGAKNSFIHTDNTKVQYTDPIPYIESLRNVQEKLSSLIDECDKKKEAFEISTERKEKEHFSNVISQSSEAADLKSKFSDLLLTVEKLNNNKIDPLGEKLKKASIMKDNASNISFLIKCYNHFYIHGEPPLELSADKQRANSLESAKVLSQLLKLSSKLSSDNQLPNGENAHTLILEFATTFESDQLKSFNTYYQSKNFARLQNITKTLFIYNNGINIVDFFVGGHPIFVQMQDNVKQEIELSYWKLLSDPTSTDYSLDNVSEELLEAVRETILSEIDSITTIFQENAKQALSSLIFKLLENIVKPRLKLICTTALAQSTLCYLRVLHLYHIGVTQMVFVQLRTVLLNKNIDLSFEFEKSYNTLFNEYLKDNSYFKLERENLESLIDTLISPFENANRDALKERKLSLKIEKIKNDEILEEEQSHEINEEDNNPYENYAGYDRPNTSSDLSTVATTHSNIDLYIPDTRVVKDKLKSARNYVSNSTKLKKITGITSFIKINEKYSLFDRYKSSLSSTSGANNGTTEMFRKSFTADTVTPEVKSLLSLKITQNIYKLVLESLTRSIELSPSQISIYTVELFKLTLYKIGPSYIAVGLESLYDTYVEAQSQKSVFGRGNTNIDLSFMSQFYIIFIQLFLLSTVVKKSFYPLVSTEHDTSFISHSFNAFLQDVEIGVNIIMKEVVDIVQDRIDTLLSKQSTNDYTTICEFDRTPTCESMVVFLENILNSALNELKFDSSLKMKFINKISNYFLSALILHLSQLKVTMDGFTVLTHDLAQYILIFNNIKLDTSDEYDPNGKSTDSKWVKDQLDQIQSAFKILNELPGLYSCQPGSLKEFCSEGKLNDLKKSVLRSYISNREDFQPWFLSNI</sequence>
<accession>A0A9P6WL81</accession>
<keyword evidence="3" id="KW-0268">Exocytosis</keyword>
<feature type="domain" description="Exocyst complex component Sec10 N-terminal" evidence="7">
    <location>
        <begin position="56"/>
        <end position="163"/>
    </location>
</feature>
<dbReference type="InterPro" id="IPR009976">
    <property type="entry name" value="Sec10-like"/>
</dbReference>
<feature type="domain" description="Exocyst complex component Sec10-like alpha-helical bundle" evidence="6">
    <location>
        <begin position="178"/>
        <end position="894"/>
    </location>
</feature>
<dbReference type="GO" id="GO:0006893">
    <property type="term" value="P:Golgi to plasma membrane transport"/>
    <property type="evidence" value="ECO:0007669"/>
    <property type="project" value="TreeGrafter"/>
</dbReference>
<evidence type="ECO:0000256" key="2">
    <source>
        <dbReference type="ARBA" id="ARBA00022448"/>
    </source>
</evidence>
<dbReference type="PANTHER" id="PTHR12100">
    <property type="entry name" value="SEC10"/>
    <property type="match status" value="1"/>
</dbReference>
<keyword evidence="9" id="KW-1185">Reference proteome</keyword>
<dbReference type="Pfam" id="PF07393">
    <property type="entry name" value="Sec10_HB"/>
    <property type="match status" value="1"/>
</dbReference>
<dbReference type="GO" id="GO:0000145">
    <property type="term" value="C:exocyst"/>
    <property type="evidence" value="ECO:0007669"/>
    <property type="project" value="TreeGrafter"/>
</dbReference>
<organism evidence="8 9">
    <name type="scientific">Pichia californica</name>
    <dbReference type="NCBI Taxonomy" id="460514"/>
    <lineage>
        <taxon>Eukaryota</taxon>
        <taxon>Fungi</taxon>
        <taxon>Dikarya</taxon>
        <taxon>Ascomycota</taxon>
        <taxon>Saccharomycotina</taxon>
        <taxon>Pichiomycetes</taxon>
        <taxon>Pichiales</taxon>
        <taxon>Pichiaceae</taxon>
        <taxon>Pichia</taxon>
    </lineage>
</organism>
<dbReference type="InterPro" id="IPR048625">
    <property type="entry name" value="Sec10_N"/>
</dbReference>
<evidence type="ECO:0000259" key="7">
    <source>
        <dbReference type="Pfam" id="PF20667"/>
    </source>
</evidence>
<evidence type="ECO:0000256" key="1">
    <source>
        <dbReference type="ARBA" id="ARBA00006572"/>
    </source>
</evidence>
<dbReference type="PANTHER" id="PTHR12100:SF0">
    <property type="entry name" value="EXOCYST COMPLEX COMPONENT 5"/>
    <property type="match status" value="1"/>
</dbReference>
<dbReference type="Pfam" id="PF20667">
    <property type="entry name" value="Sec10_N"/>
    <property type="match status" value="1"/>
</dbReference>
<dbReference type="AlphaFoldDB" id="A0A9P6WL81"/>
<keyword evidence="2" id="KW-0813">Transport</keyword>
<keyword evidence="4 5" id="KW-0175">Coiled coil</keyword>
<dbReference type="InterPro" id="IPR048627">
    <property type="entry name" value="Sec10_HB"/>
</dbReference>
<evidence type="ECO:0000259" key="6">
    <source>
        <dbReference type="Pfam" id="PF07393"/>
    </source>
</evidence>
<evidence type="ECO:0000256" key="4">
    <source>
        <dbReference type="ARBA" id="ARBA00023054"/>
    </source>
</evidence>
<gene>
    <name evidence="8" type="primary">SEC10</name>
    <name evidence="8" type="ORF">C6P40_000242</name>
</gene>
<dbReference type="EMBL" id="PUHW01000107">
    <property type="protein sequence ID" value="KAG0689006.1"/>
    <property type="molecule type" value="Genomic_DNA"/>
</dbReference>
<evidence type="ECO:0000256" key="3">
    <source>
        <dbReference type="ARBA" id="ARBA00022483"/>
    </source>
</evidence>
<comment type="caution">
    <text evidence="8">The sequence shown here is derived from an EMBL/GenBank/DDBJ whole genome shotgun (WGS) entry which is preliminary data.</text>
</comment>
<dbReference type="GO" id="GO:0006887">
    <property type="term" value="P:exocytosis"/>
    <property type="evidence" value="ECO:0007669"/>
    <property type="project" value="UniProtKB-KW"/>
</dbReference>
<dbReference type="Proteomes" id="UP000697127">
    <property type="component" value="Unassembled WGS sequence"/>
</dbReference>